<name>A0A7S4B5M6_CHRCT</name>
<proteinExistence type="inferred from homology"/>
<dbReference type="PANTHER" id="PTHR42786">
    <property type="entry name" value="TRNA/RRNA METHYLTRANSFERASE"/>
    <property type="match status" value="1"/>
</dbReference>
<dbReference type="PIRSF" id="PIRSF004808">
    <property type="entry name" value="LasT"/>
    <property type="match status" value="1"/>
</dbReference>
<dbReference type="AlphaFoldDB" id="A0A7S4B5M6"/>
<evidence type="ECO:0000313" key="7">
    <source>
        <dbReference type="EMBL" id="CAE0755033.1"/>
    </source>
</evidence>
<dbReference type="Pfam" id="PF00588">
    <property type="entry name" value="SpoU_methylase"/>
    <property type="match status" value="1"/>
</dbReference>
<feature type="signal peptide" evidence="5">
    <location>
        <begin position="1"/>
        <end position="22"/>
    </location>
</feature>
<keyword evidence="5" id="KW-0732">Signal</keyword>
<evidence type="ECO:0000256" key="4">
    <source>
        <dbReference type="ARBA" id="ARBA00022691"/>
    </source>
</evidence>
<dbReference type="InterPro" id="IPR004384">
    <property type="entry name" value="RNA_MeTrfase_TrmJ/LasT"/>
</dbReference>
<evidence type="ECO:0000256" key="3">
    <source>
        <dbReference type="ARBA" id="ARBA00022679"/>
    </source>
</evidence>
<dbReference type="PANTHER" id="PTHR42786:SF2">
    <property type="entry name" value="TRNA (CYTIDINE_URIDINE-2'-O-)-METHYLTRANSFERASE TRMJ"/>
    <property type="match status" value="1"/>
</dbReference>
<evidence type="ECO:0000256" key="5">
    <source>
        <dbReference type="SAM" id="SignalP"/>
    </source>
</evidence>
<feature type="chain" id="PRO_5030825337" description="tRNA/rRNA methyltransferase SpoU type domain-containing protein" evidence="5">
    <location>
        <begin position="23"/>
        <end position="312"/>
    </location>
</feature>
<dbReference type="InterPro" id="IPR001537">
    <property type="entry name" value="SpoU_MeTrfase"/>
</dbReference>
<sequence length="312" mass="33522">MQDALALLLASFRVICVSPSQGGNVGMAARACANFECGELALVAPDYDRLSEAAMSQERRFATQEAGLRVVQDALVFDSLEDALRDCSIAVGFTRRRGVMRSASSTQVTVGELAALSQTAAGGRTALVFGREADGLRSSELLQCTHTCEIPTSANHGSMNLAASITFALGRCFEEKLALEGASGHPLGADRTFSRAALLRPSSGGRKDDAEEIAAEDDLPTSLQTATIEDIEHLMGRFLRLADPEAAAAAEAGEQATRWVRTARGSRAPTEAERNALVLKRIVQRARLSKKELRVMHNLLKQAERQHDCTPK</sequence>
<dbReference type="CDD" id="cd18093">
    <property type="entry name" value="SpoU-like_TrmJ"/>
    <property type="match status" value="1"/>
</dbReference>
<dbReference type="GO" id="GO:0005829">
    <property type="term" value="C:cytosol"/>
    <property type="evidence" value="ECO:0007669"/>
    <property type="project" value="TreeGrafter"/>
</dbReference>
<feature type="domain" description="tRNA/rRNA methyltransferase SpoU type" evidence="6">
    <location>
        <begin position="12"/>
        <end position="166"/>
    </location>
</feature>
<evidence type="ECO:0000256" key="2">
    <source>
        <dbReference type="ARBA" id="ARBA00022603"/>
    </source>
</evidence>
<dbReference type="EMBL" id="HBIZ01012658">
    <property type="protein sequence ID" value="CAE0755033.1"/>
    <property type="molecule type" value="Transcribed_RNA"/>
</dbReference>
<keyword evidence="4" id="KW-0949">S-adenosyl-L-methionine</keyword>
<gene>
    <name evidence="7" type="ORF">PCAR00345_LOCUS7620</name>
</gene>
<dbReference type="Gene3D" id="3.40.1280.10">
    <property type="match status" value="1"/>
</dbReference>
<keyword evidence="3" id="KW-0808">Transferase</keyword>
<accession>A0A7S4B5M6</accession>
<reference evidence="7" key="1">
    <citation type="submission" date="2021-01" db="EMBL/GenBank/DDBJ databases">
        <authorList>
            <person name="Corre E."/>
            <person name="Pelletier E."/>
            <person name="Niang G."/>
            <person name="Scheremetjew M."/>
            <person name="Finn R."/>
            <person name="Kale V."/>
            <person name="Holt S."/>
            <person name="Cochrane G."/>
            <person name="Meng A."/>
            <person name="Brown T."/>
            <person name="Cohen L."/>
        </authorList>
    </citation>
    <scope>NUCLEOTIDE SEQUENCE</scope>
    <source>
        <strain evidence="7">CCMP645</strain>
    </source>
</reference>
<dbReference type="GO" id="GO:0003723">
    <property type="term" value="F:RNA binding"/>
    <property type="evidence" value="ECO:0007669"/>
    <property type="project" value="InterPro"/>
</dbReference>
<comment type="similarity">
    <text evidence="1">Belongs to the class IV-like SAM-binding methyltransferase superfamily. RNA methyltransferase TrmH family.</text>
</comment>
<dbReference type="InterPro" id="IPR029028">
    <property type="entry name" value="Alpha/beta_knot_MTases"/>
</dbReference>
<evidence type="ECO:0000259" key="6">
    <source>
        <dbReference type="Pfam" id="PF00588"/>
    </source>
</evidence>
<organism evidence="7">
    <name type="scientific">Chrysotila carterae</name>
    <name type="common">Marine alga</name>
    <name type="synonym">Syracosphaera carterae</name>
    <dbReference type="NCBI Taxonomy" id="13221"/>
    <lineage>
        <taxon>Eukaryota</taxon>
        <taxon>Haptista</taxon>
        <taxon>Haptophyta</taxon>
        <taxon>Prymnesiophyceae</taxon>
        <taxon>Isochrysidales</taxon>
        <taxon>Isochrysidaceae</taxon>
        <taxon>Chrysotila</taxon>
    </lineage>
</organism>
<evidence type="ECO:0000256" key="1">
    <source>
        <dbReference type="ARBA" id="ARBA00007228"/>
    </source>
</evidence>
<protein>
    <recommendedName>
        <fullName evidence="6">tRNA/rRNA methyltransferase SpoU type domain-containing protein</fullName>
    </recommendedName>
</protein>
<dbReference type="InterPro" id="IPR029026">
    <property type="entry name" value="tRNA_m1G_MTases_N"/>
</dbReference>
<dbReference type="GO" id="GO:0002128">
    <property type="term" value="P:tRNA nucleoside ribose methylation"/>
    <property type="evidence" value="ECO:0007669"/>
    <property type="project" value="TreeGrafter"/>
</dbReference>
<dbReference type="GO" id="GO:0008173">
    <property type="term" value="F:RNA methyltransferase activity"/>
    <property type="evidence" value="ECO:0007669"/>
    <property type="project" value="InterPro"/>
</dbReference>
<dbReference type="SUPFAM" id="SSF75217">
    <property type="entry name" value="alpha/beta knot"/>
    <property type="match status" value="1"/>
</dbReference>
<keyword evidence="2" id="KW-0489">Methyltransferase</keyword>